<dbReference type="Proteomes" id="UP000248054">
    <property type="component" value="Unassembled WGS sequence"/>
</dbReference>
<dbReference type="InterPro" id="IPR036873">
    <property type="entry name" value="Rhodanese-like_dom_sf"/>
</dbReference>
<feature type="domain" description="Rhodanese" evidence="1">
    <location>
        <begin position="44"/>
        <end position="134"/>
    </location>
</feature>
<dbReference type="GO" id="GO:0016740">
    <property type="term" value="F:transferase activity"/>
    <property type="evidence" value="ECO:0007669"/>
    <property type="project" value="UniProtKB-KW"/>
</dbReference>
<accession>A0A2V4XCE8</accession>
<dbReference type="PANTHER" id="PTHR43031">
    <property type="entry name" value="FAD-DEPENDENT OXIDOREDUCTASE"/>
    <property type="match status" value="1"/>
</dbReference>
<comment type="caution">
    <text evidence="2">The sequence shown here is derived from an EMBL/GenBank/DDBJ whole genome shotgun (WGS) entry which is preliminary data.</text>
</comment>
<evidence type="ECO:0000259" key="1">
    <source>
        <dbReference type="PROSITE" id="PS50206"/>
    </source>
</evidence>
<keyword evidence="3" id="KW-1185">Reference proteome</keyword>
<sequence>MIIVKKIIVICLLFVGYATSCADKEVKEGEIKLVTAEEMQSILELEDVQLVDVRTPEEHETIHIVGSENIDFMSPTFVEDIEKLDKSKPVIIYCRSGNRSAKCAKQMKEAGFELIYDLEGGISKWEHSEKLEISTKS</sequence>
<dbReference type="SUPFAM" id="SSF52821">
    <property type="entry name" value="Rhodanese/Cell cycle control phosphatase"/>
    <property type="match status" value="1"/>
</dbReference>
<evidence type="ECO:0000313" key="2">
    <source>
        <dbReference type="EMBL" id="PYE80161.1"/>
    </source>
</evidence>
<dbReference type="PROSITE" id="PS50206">
    <property type="entry name" value="RHODANESE_3"/>
    <property type="match status" value="1"/>
</dbReference>
<dbReference type="CDD" id="cd00158">
    <property type="entry name" value="RHOD"/>
    <property type="match status" value="1"/>
</dbReference>
<dbReference type="EMBL" id="QJTD01000007">
    <property type="protein sequence ID" value="PYE80161.1"/>
    <property type="molecule type" value="Genomic_DNA"/>
</dbReference>
<name>A0A2V4XCE8_9FLAO</name>
<dbReference type="InterPro" id="IPR001763">
    <property type="entry name" value="Rhodanese-like_dom"/>
</dbReference>
<dbReference type="PANTHER" id="PTHR43031:SF1">
    <property type="entry name" value="PYRIDINE NUCLEOTIDE-DISULPHIDE OXIDOREDUCTASE"/>
    <property type="match status" value="1"/>
</dbReference>
<dbReference type="Pfam" id="PF00581">
    <property type="entry name" value="Rhodanese"/>
    <property type="match status" value="1"/>
</dbReference>
<proteinExistence type="predicted"/>
<dbReference type="AlphaFoldDB" id="A0A2V4XCE8"/>
<dbReference type="Gene3D" id="3.40.250.10">
    <property type="entry name" value="Rhodanese-like domain"/>
    <property type="match status" value="1"/>
</dbReference>
<gene>
    <name evidence="2" type="ORF">DFQ11_107133</name>
</gene>
<organism evidence="2 3">
    <name type="scientific">Winogradskyella epiphytica</name>
    <dbReference type="NCBI Taxonomy" id="262005"/>
    <lineage>
        <taxon>Bacteria</taxon>
        <taxon>Pseudomonadati</taxon>
        <taxon>Bacteroidota</taxon>
        <taxon>Flavobacteriia</taxon>
        <taxon>Flavobacteriales</taxon>
        <taxon>Flavobacteriaceae</taxon>
        <taxon>Winogradskyella</taxon>
    </lineage>
</organism>
<dbReference type="InterPro" id="IPR050229">
    <property type="entry name" value="GlpE_sulfurtransferase"/>
</dbReference>
<reference evidence="2 3" key="1">
    <citation type="submission" date="2018-06" db="EMBL/GenBank/DDBJ databases">
        <title>Genomic Encyclopedia of Type Strains, Phase III (KMG-III): the genomes of soil and plant-associated and newly described type strains.</title>
        <authorList>
            <person name="Whitman W."/>
        </authorList>
    </citation>
    <scope>NUCLEOTIDE SEQUENCE [LARGE SCALE GENOMIC DNA]</scope>
    <source>
        <strain evidence="2 3">CECT 7945</strain>
    </source>
</reference>
<protein>
    <submittedName>
        <fullName evidence="2">Rhodanese-related sulfurtransferase</fullName>
    </submittedName>
</protein>
<evidence type="ECO:0000313" key="3">
    <source>
        <dbReference type="Proteomes" id="UP000248054"/>
    </source>
</evidence>
<keyword evidence="2" id="KW-0808">Transferase</keyword>
<dbReference type="SMART" id="SM00450">
    <property type="entry name" value="RHOD"/>
    <property type="match status" value="1"/>
</dbReference>